<dbReference type="AlphaFoldDB" id="A0A256IPP8"/>
<organism evidence="1 2">
    <name type="scientific">Halorubrum halodurans</name>
    <dbReference type="NCBI Taxonomy" id="1383851"/>
    <lineage>
        <taxon>Archaea</taxon>
        <taxon>Methanobacteriati</taxon>
        <taxon>Methanobacteriota</taxon>
        <taxon>Stenosarchaea group</taxon>
        <taxon>Halobacteria</taxon>
        <taxon>Halobacteriales</taxon>
        <taxon>Haloferacaceae</taxon>
        <taxon>Halorubrum</taxon>
    </lineage>
</organism>
<reference evidence="1 2" key="1">
    <citation type="journal article" date="2014" name="Front. Microbiol.">
        <title>Population and genomic analysis of the genus Halorubrum.</title>
        <authorList>
            <person name="Fullmer M.S."/>
            <person name="Soucy S.M."/>
            <person name="Swithers K.S."/>
            <person name="Makkay A.M."/>
            <person name="Wheeler R."/>
            <person name="Ventosa A."/>
            <person name="Gogarten J.P."/>
            <person name="Papke R.T."/>
        </authorList>
    </citation>
    <scope>NUCLEOTIDE SEQUENCE [LARGE SCALE GENOMIC DNA]</scope>
    <source>
        <strain evidence="1 2">Cb34</strain>
    </source>
</reference>
<accession>A0A256IPP8</accession>
<name>A0A256IPP8_9EURY</name>
<evidence type="ECO:0000313" key="2">
    <source>
        <dbReference type="Proteomes" id="UP000216308"/>
    </source>
</evidence>
<keyword evidence="2" id="KW-1185">Reference proteome</keyword>
<comment type="caution">
    <text evidence="1">The sequence shown here is derived from an EMBL/GenBank/DDBJ whole genome shotgun (WGS) entry which is preliminary data.</text>
</comment>
<evidence type="ECO:0000313" key="1">
    <source>
        <dbReference type="EMBL" id="OYR58501.1"/>
    </source>
</evidence>
<dbReference type="Proteomes" id="UP000216308">
    <property type="component" value="Unassembled WGS sequence"/>
</dbReference>
<gene>
    <name evidence="1" type="ORF">DJ70_02995</name>
</gene>
<proteinExistence type="predicted"/>
<protein>
    <submittedName>
        <fullName evidence="1">Uncharacterized protein</fullName>
    </submittedName>
</protein>
<dbReference type="RefSeq" id="WP_094530011.1">
    <property type="nucleotide sequence ID" value="NZ_NHPJ01000032.1"/>
</dbReference>
<dbReference type="OrthoDB" id="380403at2157"/>
<dbReference type="EMBL" id="NHPJ01000032">
    <property type="protein sequence ID" value="OYR58501.1"/>
    <property type="molecule type" value="Genomic_DNA"/>
</dbReference>
<sequence>MNRRTPRTYTYRISVDDNEALRKLHYFEALHDDYWITKLDKKRNVPNAGSVRHWGHVFYQSREHYDYDQDEMVGGAISGLHDCRYSLEWRPFPNDSLLEMRNANEGGTRIRGERHVGFSDPRLSDYVPIDTVVPWTPTEIEAMFDGDSVPDKVNYTHNAPEIAADTARDMLRGELETAKRVGIEQAYQALRDFVDDCDHNHVLETDRKYGDVAYCEDCGRGWERDEFEWDCEHDELTIVGSA</sequence>